<proteinExistence type="predicted"/>
<dbReference type="Proteomes" id="UP000241587">
    <property type="component" value="Unassembled WGS sequence"/>
</dbReference>
<dbReference type="OrthoDB" id="4525964at2759"/>
<protein>
    <submittedName>
        <fullName evidence="1">Uncharacterized protein</fullName>
    </submittedName>
</protein>
<sequence>MLSLRYQSLDDFTGLSAVREAVARGDTGLLIHDLPPLIRELPFKDIPQGYKAQKNDDANAAAVVLMQTLHGLSHSVFKTLSHVAELPWEKYLGEMHEFPAPGKDELRIVSPDQPVANEWSTLSIILNTSCPDKALVTFGTALSVFTEGMIPEPPGSSIDLMELSNSSARPQGDWVVYYVRPNNGVFYTRTAGALMTPLSTEDYDERKRIQDLELV</sequence>
<organism evidence="1 2">
    <name type="scientific">Fusarium culmorum</name>
    <dbReference type="NCBI Taxonomy" id="5516"/>
    <lineage>
        <taxon>Eukaryota</taxon>
        <taxon>Fungi</taxon>
        <taxon>Dikarya</taxon>
        <taxon>Ascomycota</taxon>
        <taxon>Pezizomycotina</taxon>
        <taxon>Sordariomycetes</taxon>
        <taxon>Hypocreomycetidae</taxon>
        <taxon>Hypocreales</taxon>
        <taxon>Nectriaceae</taxon>
        <taxon>Fusarium</taxon>
    </lineage>
</organism>
<comment type="caution">
    <text evidence="1">The sequence shown here is derived from an EMBL/GenBank/DDBJ whole genome shotgun (WGS) entry which is preliminary data.</text>
</comment>
<dbReference type="EMBL" id="PVEM01000006">
    <property type="protein sequence ID" value="PTD06690.1"/>
    <property type="molecule type" value="Genomic_DNA"/>
</dbReference>
<reference evidence="1 2" key="1">
    <citation type="submission" date="2018-02" db="EMBL/GenBank/DDBJ databases">
        <title>Fusarium culmorum secondary metabolites in fungal-bacterial-plant interactions.</title>
        <authorList>
            <person name="Schmidt R."/>
        </authorList>
    </citation>
    <scope>NUCLEOTIDE SEQUENCE [LARGE SCALE GENOMIC DNA]</scope>
    <source>
        <strain evidence="1 2">PV</strain>
    </source>
</reference>
<name>A0A2T4GT55_FUSCU</name>
<evidence type="ECO:0000313" key="1">
    <source>
        <dbReference type="EMBL" id="PTD06690.1"/>
    </source>
</evidence>
<accession>A0A2T4GT55</accession>
<dbReference type="OMA" id="WVVYYVR"/>
<evidence type="ECO:0000313" key="2">
    <source>
        <dbReference type="Proteomes" id="UP000241587"/>
    </source>
</evidence>
<keyword evidence="2" id="KW-1185">Reference proteome</keyword>
<gene>
    <name evidence="1" type="ORF">FCULG_00007230</name>
</gene>
<dbReference type="AlphaFoldDB" id="A0A2T4GT55"/>